<reference evidence="2" key="2">
    <citation type="journal article" date="2021" name="PeerJ">
        <title>Extensive microbial diversity within the chicken gut microbiome revealed by metagenomics and culture.</title>
        <authorList>
            <person name="Gilroy R."/>
            <person name="Ravi A."/>
            <person name="Getino M."/>
            <person name="Pursley I."/>
            <person name="Horton D.L."/>
            <person name="Alikhan N.F."/>
            <person name="Baker D."/>
            <person name="Gharbi K."/>
            <person name="Hall N."/>
            <person name="Watson M."/>
            <person name="Adriaenssens E.M."/>
            <person name="Foster-Nyarko E."/>
            <person name="Jarju S."/>
            <person name="Secka A."/>
            <person name="Antonio M."/>
            <person name="Oren A."/>
            <person name="Chaudhuri R.R."/>
            <person name="La Ragione R."/>
            <person name="Hildebrand F."/>
            <person name="Pallen M.J."/>
        </authorList>
    </citation>
    <scope>NUCLEOTIDE SEQUENCE</scope>
    <source>
        <strain evidence="2">CHK152-2871</strain>
    </source>
</reference>
<gene>
    <name evidence="2" type="ORF">IAA86_04355</name>
</gene>
<organism evidence="2 3">
    <name type="scientific">Candidatus Galligastranaerophilus intestinavium</name>
    <dbReference type="NCBI Taxonomy" id="2840836"/>
    <lineage>
        <taxon>Bacteria</taxon>
        <taxon>Candidatus Galligastranaerophilus</taxon>
    </lineage>
</organism>
<feature type="region of interest" description="Disordered" evidence="1">
    <location>
        <begin position="151"/>
        <end position="181"/>
    </location>
</feature>
<name>A0A9D1FI19_9BACT</name>
<dbReference type="AlphaFoldDB" id="A0A9D1FI19"/>
<feature type="compositionally biased region" description="Low complexity" evidence="1">
    <location>
        <begin position="151"/>
        <end position="169"/>
    </location>
</feature>
<evidence type="ECO:0000313" key="3">
    <source>
        <dbReference type="Proteomes" id="UP000886865"/>
    </source>
</evidence>
<sequence>MRVSPIFATNCRPLKSNKNLNFGKFENNQTRDFIKREYVDPEIKKENERNAGFKVKSFAQEVFDYLDATPFATIKKGEKVPYAILEKDIAMQHENKNLFQKLYQRLTRRKERDTRIVGQNIVEKESNYLRCLRDFNDLSTLYLNIENCESGYDSSSGSATPSSDSSSKPDAYDRAYFDEWR</sequence>
<protein>
    <submittedName>
        <fullName evidence="2">Uncharacterized protein</fullName>
    </submittedName>
</protein>
<dbReference type="EMBL" id="DVJQ01000038">
    <property type="protein sequence ID" value="HIS74236.1"/>
    <property type="molecule type" value="Genomic_DNA"/>
</dbReference>
<evidence type="ECO:0000256" key="1">
    <source>
        <dbReference type="SAM" id="MobiDB-lite"/>
    </source>
</evidence>
<proteinExistence type="predicted"/>
<reference evidence="2" key="1">
    <citation type="submission" date="2020-10" db="EMBL/GenBank/DDBJ databases">
        <authorList>
            <person name="Gilroy R."/>
        </authorList>
    </citation>
    <scope>NUCLEOTIDE SEQUENCE</scope>
    <source>
        <strain evidence="2">CHK152-2871</strain>
    </source>
</reference>
<dbReference type="Proteomes" id="UP000886865">
    <property type="component" value="Unassembled WGS sequence"/>
</dbReference>
<comment type="caution">
    <text evidence="2">The sequence shown here is derived from an EMBL/GenBank/DDBJ whole genome shotgun (WGS) entry which is preliminary data.</text>
</comment>
<feature type="compositionally biased region" description="Basic and acidic residues" evidence="1">
    <location>
        <begin position="170"/>
        <end position="181"/>
    </location>
</feature>
<accession>A0A9D1FI19</accession>
<evidence type="ECO:0000313" key="2">
    <source>
        <dbReference type="EMBL" id="HIS74236.1"/>
    </source>
</evidence>